<evidence type="ECO:0000313" key="3">
    <source>
        <dbReference type="Proteomes" id="UP000256690"/>
    </source>
</evidence>
<keyword evidence="3" id="KW-1185">Reference proteome</keyword>
<dbReference type="EMBL" id="PVWQ01000013">
    <property type="protein sequence ID" value="RDW65686.1"/>
    <property type="molecule type" value="Genomic_DNA"/>
</dbReference>
<dbReference type="RefSeq" id="XP_026599789.1">
    <property type="nucleotide sequence ID" value="XM_026751441.1"/>
</dbReference>
<evidence type="ECO:0000313" key="2">
    <source>
        <dbReference type="EMBL" id="RDW65686.1"/>
    </source>
</evidence>
<name>A0A3D8QV14_9EURO</name>
<feature type="region of interest" description="Disordered" evidence="1">
    <location>
        <begin position="179"/>
        <end position="200"/>
    </location>
</feature>
<dbReference type="STRING" id="1810919.A0A3D8QV14"/>
<evidence type="ECO:0000256" key="1">
    <source>
        <dbReference type="SAM" id="MobiDB-lite"/>
    </source>
</evidence>
<dbReference type="Proteomes" id="UP000256690">
    <property type="component" value="Unassembled WGS sequence"/>
</dbReference>
<dbReference type="GeneID" id="38119795"/>
<dbReference type="AlphaFoldDB" id="A0A3D8QV14"/>
<organism evidence="2 3">
    <name type="scientific">Aspergillus mulundensis</name>
    <dbReference type="NCBI Taxonomy" id="1810919"/>
    <lineage>
        <taxon>Eukaryota</taxon>
        <taxon>Fungi</taxon>
        <taxon>Dikarya</taxon>
        <taxon>Ascomycota</taxon>
        <taxon>Pezizomycotina</taxon>
        <taxon>Eurotiomycetes</taxon>
        <taxon>Eurotiomycetidae</taxon>
        <taxon>Eurotiales</taxon>
        <taxon>Aspergillaceae</taxon>
        <taxon>Aspergillus</taxon>
        <taxon>Aspergillus subgen. Nidulantes</taxon>
    </lineage>
</organism>
<accession>A0A3D8QV14</accession>
<reference evidence="2 3" key="1">
    <citation type="journal article" date="2018" name="IMA Fungus">
        <title>IMA Genome-F 9: Draft genome sequence of Annulohypoxylon stygium, Aspergillus mulundensis, Berkeleyomyces basicola (syn. Thielaviopsis basicola), Ceratocystis smalleyi, two Cercospora beticola strains, Coleophoma cylindrospora, Fusarium fracticaudum, Phialophora cf. hyalina, and Morchella septimelata.</title>
        <authorList>
            <person name="Wingfield B.D."/>
            <person name="Bills G.F."/>
            <person name="Dong Y."/>
            <person name="Huang W."/>
            <person name="Nel W.J."/>
            <person name="Swalarsk-Parry B.S."/>
            <person name="Vaghefi N."/>
            <person name="Wilken P.M."/>
            <person name="An Z."/>
            <person name="de Beer Z.W."/>
            <person name="De Vos L."/>
            <person name="Chen L."/>
            <person name="Duong T.A."/>
            <person name="Gao Y."/>
            <person name="Hammerbacher A."/>
            <person name="Kikkert J.R."/>
            <person name="Li Y."/>
            <person name="Li H."/>
            <person name="Li K."/>
            <person name="Li Q."/>
            <person name="Liu X."/>
            <person name="Ma X."/>
            <person name="Naidoo K."/>
            <person name="Pethybridge S.J."/>
            <person name="Sun J."/>
            <person name="Steenkamp E.T."/>
            <person name="van der Nest M.A."/>
            <person name="van Wyk S."/>
            <person name="Wingfield M.J."/>
            <person name="Xiong C."/>
            <person name="Yue Q."/>
            <person name="Zhang X."/>
        </authorList>
    </citation>
    <scope>NUCLEOTIDE SEQUENCE [LARGE SCALE GENOMIC DNA]</scope>
    <source>
        <strain evidence="2 3">DSM 5745</strain>
    </source>
</reference>
<gene>
    <name evidence="2" type="ORF">DSM5745_09425</name>
</gene>
<comment type="caution">
    <text evidence="2">The sequence shown here is derived from an EMBL/GenBank/DDBJ whole genome shotgun (WGS) entry which is preliminary data.</text>
</comment>
<sequence length="443" mass="48815">MSNPDETIIDPAPLKVPGSIIPHRLSQLKHLLRVAELTTHSLQDVDEGSLASRSGINGKQYLLLRIIHRQFLTRERFISDLEEFGLDGFRDASEVLKSEQAADWRGYLELLREAKSVDDASRELTGGFRGVREVQEDVVLKGSNTMLRSVEIDEPAKAKKESRWSSLCRRGKDSKAAPSAVAEGYLTDSDNENERGSLSDIGSIYEDDGARLPDLPPKAALILLLKELGSLAGVKGIQSTFSKTTFTAQFDNTSYTAITAGGIRTKARQLLLGIFDAKARLRSKGKAKIAMQEGSELAAWWLNCPGELPVFRGQVFQAPIANITCFFLLPVVSHFVVVRWKIAYGILAMSSRSSRNTPSASLFRAPRTSTPQIRALAPTRLPIANHARFQLASFFGGLSAIRTWPRWTPKQSAATSSTSSPAQRDEVEQQELCVLGKNHAMEH</sequence>
<protein>
    <submittedName>
        <fullName evidence="2">Uncharacterized protein</fullName>
    </submittedName>
</protein>
<proteinExistence type="predicted"/>